<comment type="caution">
    <text evidence="2">The sequence shown here is derived from an EMBL/GenBank/DDBJ whole genome shotgun (WGS) entry which is preliminary data.</text>
</comment>
<sequence length="152" mass="16573">MPYEPNMPTESDRHFHYKAMWIGLFGSLISAANQFLGLDNMLIAMAYGAMAGGPLSIAFSRNADEYLYSLTLVGFRWMSAVLGIYLMALFLLATGDVANNLGFWLASGESQNKASSVTLALGSSVTATIVLSLAFHLGFGFAWLRDRQDTRS</sequence>
<feature type="transmembrane region" description="Helical" evidence="1">
    <location>
        <begin position="114"/>
        <end position="144"/>
    </location>
</feature>
<feature type="transmembrane region" description="Helical" evidence="1">
    <location>
        <begin position="66"/>
        <end position="94"/>
    </location>
</feature>
<keyword evidence="1" id="KW-1133">Transmembrane helix</keyword>
<dbReference type="EMBL" id="WTYE01000001">
    <property type="protein sequence ID" value="MXP32314.1"/>
    <property type="molecule type" value="Genomic_DNA"/>
</dbReference>
<organism evidence="2 3">
    <name type="scientific">Parerythrobacter jejuensis</name>
    <dbReference type="NCBI Taxonomy" id="795812"/>
    <lineage>
        <taxon>Bacteria</taxon>
        <taxon>Pseudomonadati</taxon>
        <taxon>Pseudomonadota</taxon>
        <taxon>Alphaproteobacteria</taxon>
        <taxon>Sphingomonadales</taxon>
        <taxon>Erythrobacteraceae</taxon>
        <taxon>Parerythrobacter</taxon>
    </lineage>
</organism>
<dbReference type="RefSeq" id="WP_160779664.1">
    <property type="nucleotide sequence ID" value="NZ_BAAAZF010000001.1"/>
</dbReference>
<dbReference type="Proteomes" id="UP000446786">
    <property type="component" value="Unassembled WGS sequence"/>
</dbReference>
<dbReference type="AlphaFoldDB" id="A0A845ARU8"/>
<reference evidence="2 3" key="1">
    <citation type="submission" date="2019-12" db="EMBL/GenBank/DDBJ databases">
        <title>Genomic-based taxomic classification of the family Erythrobacteraceae.</title>
        <authorList>
            <person name="Xu L."/>
        </authorList>
    </citation>
    <scope>NUCLEOTIDE SEQUENCE [LARGE SCALE GENOMIC DNA]</scope>
    <source>
        <strain evidence="2 3">JCM 16677</strain>
    </source>
</reference>
<evidence type="ECO:0000313" key="2">
    <source>
        <dbReference type="EMBL" id="MXP32314.1"/>
    </source>
</evidence>
<proteinExistence type="predicted"/>
<feature type="transmembrane region" description="Helical" evidence="1">
    <location>
        <begin position="20"/>
        <end position="36"/>
    </location>
</feature>
<protein>
    <submittedName>
        <fullName evidence="2">Uncharacterized protein</fullName>
    </submittedName>
</protein>
<dbReference type="OrthoDB" id="7407262at2"/>
<evidence type="ECO:0000256" key="1">
    <source>
        <dbReference type="SAM" id="Phobius"/>
    </source>
</evidence>
<keyword evidence="3" id="KW-1185">Reference proteome</keyword>
<keyword evidence="1" id="KW-0472">Membrane</keyword>
<keyword evidence="1" id="KW-0812">Transmembrane</keyword>
<feature type="transmembrane region" description="Helical" evidence="1">
    <location>
        <begin position="42"/>
        <end position="59"/>
    </location>
</feature>
<evidence type="ECO:0000313" key="3">
    <source>
        <dbReference type="Proteomes" id="UP000446786"/>
    </source>
</evidence>
<accession>A0A845ARU8</accession>
<name>A0A845ARU8_9SPHN</name>
<gene>
    <name evidence="2" type="ORF">GRI94_10845</name>
</gene>